<evidence type="ECO:0000256" key="1">
    <source>
        <dbReference type="ARBA" id="ARBA00008276"/>
    </source>
</evidence>
<dbReference type="PROSITE" id="PS01011">
    <property type="entry name" value="FOLYLPOLYGLU_SYNT_1"/>
    <property type="match status" value="1"/>
</dbReference>
<keyword evidence="14" id="KW-1185">Reference proteome</keyword>
<dbReference type="InterPro" id="IPR001645">
    <property type="entry name" value="Folylpolyglutamate_synth"/>
</dbReference>
<dbReference type="PANTHER" id="PTHR11136">
    <property type="entry name" value="FOLYLPOLYGLUTAMATE SYNTHASE-RELATED"/>
    <property type="match status" value="1"/>
</dbReference>
<dbReference type="InterPro" id="IPR036565">
    <property type="entry name" value="Mur-like_cat_sf"/>
</dbReference>
<dbReference type="GO" id="GO:0004326">
    <property type="term" value="F:tetrahydrofolylpolyglutamate synthase activity"/>
    <property type="evidence" value="ECO:0007669"/>
    <property type="project" value="UniProtKB-EC"/>
</dbReference>
<keyword evidence="3 10" id="KW-0436">Ligase</keyword>
<evidence type="ECO:0000256" key="10">
    <source>
        <dbReference type="PIRNR" id="PIRNR001563"/>
    </source>
</evidence>
<dbReference type="NCBIfam" id="TIGR01499">
    <property type="entry name" value="folC"/>
    <property type="match status" value="1"/>
</dbReference>
<keyword evidence="7" id="KW-0460">Magnesium</keyword>
<evidence type="ECO:0000256" key="9">
    <source>
        <dbReference type="ARBA" id="ARBA00047493"/>
    </source>
</evidence>
<dbReference type="Gene3D" id="3.90.190.20">
    <property type="entry name" value="Mur ligase, C-terminal domain"/>
    <property type="match status" value="1"/>
</dbReference>
<comment type="similarity">
    <text evidence="1 10">Belongs to the folylpolyglutamate synthase family.</text>
</comment>
<evidence type="ECO:0000259" key="11">
    <source>
        <dbReference type="Pfam" id="PF02875"/>
    </source>
</evidence>
<evidence type="ECO:0000256" key="6">
    <source>
        <dbReference type="ARBA" id="ARBA00022840"/>
    </source>
</evidence>
<dbReference type="KEGG" id="acht:bsdcttw_35900"/>
<evidence type="ECO:0000313" key="14">
    <source>
        <dbReference type="Proteomes" id="UP000515703"/>
    </source>
</evidence>
<dbReference type="Proteomes" id="UP000515703">
    <property type="component" value="Chromosome"/>
</dbReference>
<accession>A0A7I8DQ82</accession>
<dbReference type="GO" id="GO:0005737">
    <property type="term" value="C:cytoplasm"/>
    <property type="evidence" value="ECO:0007669"/>
    <property type="project" value="TreeGrafter"/>
</dbReference>
<gene>
    <name evidence="13" type="primary">folC</name>
    <name evidence="13" type="ORF">bsdcttw_35900</name>
</gene>
<dbReference type="PROSITE" id="PS01012">
    <property type="entry name" value="FOLYLPOLYGLU_SYNT_2"/>
    <property type="match status" value="1"/>
</dbReference>
<evidence type="ECO:0000256" key="2">
    <source>
        <dbReference type="ARBA" id="ARBA00013025"/>
    </source>
</evidence>
<proteinExistence type="inferred from homology"/>
<protein>
    <recommendedName>
        <fullName evidence="2">tetrahydrofolate synthase</fullName>
        <ecNumber evidence="2">6.3.2.17</ecNumber>
    </recommendedName>
    <alternativeName>
        <fullName evidence="8">Tetrahydrofolylpolyglutamate synthase</fullName>
    </alternativeName>
</protein>
<dbReference type="InterPro" id="IPR013221">
    <property type="entry name" value="Mur_ligase_cen"/>
</dbReference>
<dbReference type="GO" id="GO:0046872">
    <property type="term" value="F:metal ion binding"/>
    <property type="evidence" value="ECO:0007669"/>
    <property type="project" value="UniProtKB-KW"/>
</dbReference>
<dbReference type="RefSeq" id="WP_185256209.1">
    <property type="nucleotide sequence ID" value="NZ_AP023368.1"/>
</dbReference>
<dbReference type="SUPFAM" id="SSF53623">
    <property type="entry name" value="MurD-like peptide ligases, catalytic domain"/>
    <property type="match status" value="1"/>
</dbReference>
<dbReference type="InterPro" id="IPR004101">
    <property type="entry name" value="Mur_ligase_C"/>
</dbReference>
<reference evidence="13 14" key="1">
    <citation type="submission" date="2020-08" db="EMBL/GenBank/DDBJ databases">
        <title>Draft genome sequencing of an Anaerocolumna strain isolated from anoxic soil subjected to BSD treatment.</title>
        <authorList>
            <person name="Uek A."/>
            <person name="Tonouchi A."/>
        </authorList>
    </citation>
    <scope>NUCLEOTIDE SEQUENCE [LARGE SCALE GENOMIC DNA]</scope>
    <source>
        <strain evidence="13 14">CTTW</strain>
    </source>
</reference>
<evidence type="ECO:0000256" key="7">
    <source>
        <dbReference type="ARBA" id="ARBA00022842"/>
    </source>
</evidence>
<dbReference type="Gene3D" id="3.40.1190.10">
    <property type="entry name" value="Mur-like, catalytic domain"/>
    <property type="match status" value="1"/>
</dbReference>
<evidence type="ECO:0000259" key="12">
    <source>
        <dbReference type="Pfam" id="PF08245"/>
    </source>
</evidence>
<evidence type="ECO:0000256" key="8">
    <source>
        <dbReference type="ARBA" id="ARBA00030592"/>
    </source>
</evidence>
<dbReference type="EMBL" id="AP023368">
    <property type="protein sequence ID" value="BCK00550.1"/>
    <property type="molecule type" value="Genomic_DNA"/>
</dbReference>
<keyword evidence="4" id="KW-0479">Metal-binding</keyword>
<dbReference type="InterPro" id="IPR018109">
    <property type="entry name" value="Folylpolyglutamate_synth_CS"/>
</dbReference>
<dbReference type="Pfam" id="PF08245">
    <property type="entry name" value="Mur_ligase_M"/>
    <property type="match status" value="1"/>
</dbReference>
<organism evidence="13 14">
    <name type="scientific">Anaerocolumna chitinilytica</name>
    <dbReference type="NCBI Taxonomy" id="1727145"/>
    <lineage>
        <taxon>Bacteria</taxon>
        <taxon>Bacillati</taxon>
        <taxon>Bacillota</taxon>
        <taxon>Clostridia</taxon>
        <taxon>Lachnospirales</taxon>
        <taxon>Lachnospiraceae</taxon>
        <taxon>Anaerocolumna</taxon>
    </lineage>
</organism>
<reference evidence="13 14" key="2">
    <citation type="submission" date="2020-08" db="EMBL/GenBank/DDBJ databases">
        <authorList>
            <person name="Ueki A."/>
            <person name="Tonouchi A."/>
        </authorList>
    </citation>
    <scope>NUCLEOTIDE SEQUENCE [LARGE SCALE GENOMIC DNA]</scope>
    <source>
        <strain evidence="13 14">CTTW</strain>
    </source>
</reference>
<dbReference type="GO" id="GO:0005524">
    <property type="term" value="F:ATP binding"/>
    <property type="evidence" value="ECO:0007669"/>
    <property type="project" value="UniProtKB-KW"/>
</dbReference>
<evidence type="ECO:0000313" key="13">
    <source>
        <dbReference type="EMBL" id="BCK00550.1"/>
    </source>
</evidence>
<comment type="catalytic activity">
    <reaction evidence="9">
        <text>(6S)-5,6,7,8-tetrahydrofolyl-(gamma-L-Glu)(n) + L-glutamate + ATP = (6S)-5,6,7,8-tetrahydrofolyl-(gamma-L-Glu)(n+1) + ADP + phosphate + H(+)</text>
        <dbReference type="Rhea" id="RHEA:10580"/>
        <dbReference type="Rhea" id="RHEA-COMP:14738"/>
        <dbReference type="Rhea" id="RHEA-COMP:14740"/>
        <dbReference type="ChEBI" id="CHEBI:15378"/>
        <dbReference type="ChEBI" id="CHEBI:29985"/>
        <dbReference type="ChEBI" id="CHEBI:30616"/>
        <dbReference type="ChEBI" id="CHEBI:43474"/>
        <dbReference type="ChEBI" id="CHEBI:141005"/>
        <dbReference type="ChEBI" id="CHEBI:456216"/>
        <dbReference type="EC" id="6.3.2.17"/>
    </reaction>
</comment>
<dbReference type="SUPFAM" id="SSF53244">
    <property type="entry name" value="MurD-like peptide ligases, peptide-binding domain"/>
    <property type="match status" value="1"/>
</dbReference>
<dbReference type="InterPro" id="IPR036615">
    <property type="entry name" value="Mur_ligase_C_dom_sf"/>
</dbReference>
<keyword evidence="5 10" id="KW-0547">Nucleotide-binding</keyword>
<evidence type="ECO:0000256" key="4">
    <source>
        <dbReference type="ARBA" id="ARBA00022723"/>
    </source>
</evidence>
<feature type="domain" description="Mur ligase central" evidence="12">
    <location>
        <begin position="128"/>
        <end position="280"/>
    </location>
</feature>
<dbReference type="EC" id="6.3.2.17" evidence="2"/>
<keyword evidence="6 10" id="KW-0067">ATP-binding</keyword>
<evidence type="ECO:0000256" key="5">
    <source>
        <dbReference type="ARBA" id="ARBA00022741"/>
    </source>
</evidence>
<evidence type="ECO:0000256" key="3">
    <source>
        <dbReference type="ARBA" id="ARBA00022598"/>
    </source>
</evidence>
<dbReference type="GO" id="GO:0008841">
    <property type="term" value="F:dihydrofolate synthase activity"/>
    <property type="evidence" value="ECO:0007669"/>
    <property type="project" value="TreeGrafter"/>
</dbReference>
<dbReference type="PANTHER" id="PTHR11136:SF0">
    <property type="entry name" value="DIHYDROFOLATE SYNTHETASE-RELATED"/>
    <property type="match status" value="1"/>
</dbReference>
<dbReference type="PIRSF" id="PIRSF001563">
    <property type="entry name" value="Folylpolyglu_synth"/>
    <property type="match status" value="1"/>
</dbReference>
<sequence length="454" mass="50236">MNITDAMIFLEDVKQIGSRPGLATISQLLEELGSPQKEVAFVHVAGTNGKGSVSAYIATILASAGYVTGRFSSPAVFAYREMIQLLNKNVQEKESGEVIQLFSIEEEELADCISEIKAACSRMIANGKNHPTIFEIETATAFLYFLKKKCDIAVIEVGMGGKLDATNVIDTTKCAVLTAISMDHMEYLGDTLQEIAEHKAGIIKRNIPVVTYQQQEEVQKVIEKRAIEKGSSLIEADFSKIVIKDMDMEGTLFDYSNYKNLKIKLLGKNQVYNAVTAILAVTALHDNGFPIKTEEIYTGLESTVWEGRFQPICKKPLVIIDGAHNEGAAEVLAENIRSYLKDKKLYYIMGMFKDKDYKTVLQLTGKYAREIYCITPPTKRGLHSKLLAEEAISQGISAVDAGNVETAIHMIADKVKEEENYAILAFGSLSILKQIKESFPLQFTKSIGRDEVTV</sequence>
<feature type="domain" description="Mur ligase C-terminal" evidence="11">
    <location>
        <begin position="307"/>
        <end position="428"/>
    </location>
</feature>
<dbReference type="AlphaFoldDB" id="A0A7I8DQ82"/>
<dbReference type="Pfam" id="PF02875">
    <property type="entry name" value="Mur_ligase_C"/>
    <property type="match status" value="1"/>
</dbReference>
<name>A0A7I8DQ82_9FIRM</name>